<accession>A0ABI7Y9B6</accession>
<reference evidence="1" key="3">
    <citation type="submission" date="2025-09" db="UniProtKB">
        <authorList>
            <consortium name="Ensembl"/>
        </authorList>
    </citation>
    <scope>IDENTIFICATION</scope>
    <source>
        <strain evidence="1">breed Abyssinian</strain>
    </source>
</reference>
<name>A0ABI7Y9B6_FELCA</name>
<dbReference type="InterPro" id="IPR052618">
    <property type="entry name" value="ComplexI_NDUFA12"/>
</dbReference>
<evidence type="ECO:0008006" key="3">
    <source>
        <dbReference type="Google" id="ProtNLM"/>
    </source>
</evidence>
<reference evidence="1 2" key="1">
    <citation type="submission" date="2021-02" db="EMBL/GenBank/DDBJ databases">
        <title>Safari Cat Assemblies.</title>
        <authorList>
            <person name="Bredemeyer K.R."/>
            <person name="Murphy W.J."/>
        </authorList>
    </citation>
    <scope>NUCLEOTIDE SEQUENCE [LARGE SCALE GENOMIC DNA]</scope>
</reference>
<organism evidence="1 2">
    <name type="scientific">Felis catus</name>
    <name type="common">Cat</name>
    <name type="synonym">Felis silvestris catus</name>
    <dbReference type="NCBI Taxonomy" id="9685"/>
    <lineage>
        <taxon>Eukaryota</taxon>
        <taxon>Metazoa</taxon>
        <taxon>Chordata</taxon>
        <taxon>Craniata</taxon>
        <taxon>Vertebrata</taxon>
        <taxon>Euteleostomi</taxon>
        <taxon>Mammalia</taxon>
        <taxon>Eutheria</taxon>
        <taxon>Laurasiatheria</taxon>
        <taxon>Carnivora</taxon>
        <taxon>Feliformia</taxon>
        <taxon>Felidae</taxon>
        <taxon>Felinae</taxon>
        <taxon>Felis</taxon>
    </lineage>
</organism>
<protein>
    <recommendedName>
        <fullName evidence="3">NADH dehydrogenase [ubiquinone] 1 alpha subcomplex assembly factor 2</fullName>
    </recommendedName>
</protein>
<dbReference type="Ensembl" id="ENSFCTT00005043813.1">
    <property type="protein sequence ID" value="ENSFCTP00005031189.1"/>
    <property type="gene ID" value="ENSFCTG00005015371.1"/>
</dbReference>
<keyword evidence="2" id="KW-1185">Reference proteome</keyword>
<dbReference type="PANTHER" id="PTHR32470">
    <property type="entry name" value="ADH DEHYDROGENASE [UBIQUINONE] 1 ALPHA SUBCOMPLEX ASSEMBLY FACTOR 2"/>
    <property type="match status" value="1"/>
</dbReference>
<evidence type="ECO:0000313" key="1">
    <source>
        <dbReference type="Ensembl" id="ENSFCTP00005031189.1"/>
    </source>
</evidence>
<evidence type="ECO:0000313" key="2">
    <source>
        <dbReference type="Proteomes" id="UP000823872"/>
    </source>
</evidence>
<proteinExistence type="predicted"/>
<reference evidence="1" key="2">
    <citation type="submission" date="2025-08" db="UniProtKB">
        <authorList>
            <consortium name="Ensembl"/>
        </authorList>
    </citation>
    <scope>IDENTIFICATION</scope>
    <source>
        <strain evidence="1">breed Abyssinian</strain>
    </source>
</reference>
<dbReference type="PANTHER" id="PTHR32470:SF2">
    <property type="entry name" value="NADH DEHYDROGENASE [UBIQUINONE] 1 ALPHA SUBCOMPLEX ASSEMBLY FACTOR 2"/>
    <property type="match status" value="1"/>
</dbReference>
<sequence length="131" mass="14310">MGWSQDLFRALWRALSKEAKEQVGTDRFGNKYYYVPGYRNWRGEMTASAAAAWSVNKGKVRASSQLTQCATVVMSSRGTAQVRSPRQPLHSELCAAAQSSVCPPSLGCSALVLTSRFILLTSSSIIFLITS</sequence>
<dbReference type="GeneTree" id="ENSGT01000000214793"/>
<dbReference type="Proteomes" id="UP000823872">
    <property type="component" value="Chromosome A1"/>
</dbReference>